<sequence length="130" mass="13866">MSVLIDDSDALVQYNSPSGWIVTGVVPEFELTTHASATPGDTATLAFEGTSISVYGSIAENTGQSKLNFSIAGAVVGSYQAPEVTRAIHNVLFWTSPVLAEASHQLVVTVDQDSSQDSSDRSVFLDYFVY</sequence>
<name>A0AAD6V1K3_9AGAR</name>
<comment type="caution">
    <text evidence="1">The sequence shown here is derived from an EMBL/GenBank/DDBJ whole genome shotgun (WGS) entry which is preliminary data.</text>
</comment>
<proteinExistence type="predicted"/>
<accession>A0AAD6V1K3</accession>
<dbReference type="AlphaFoldDB" id="A0AAD6V1K3"/>
<gene>
    <name evidence="1" type="ORF">GGX14DRAFT_372659</name>
</gene>
<dbReference type="Gene3D" id="2.60.120.260">
    <property type="entry name" value="Galactose-binding domain-like"/>
    <property type="match status" value="1"/>
</dbReference>
<dbReference type="Proteomes" id="UP001219525">
    <property type="component" value="Unassembled WGS sequence"/>
</dbReference>
<feature type="non-terminal residue" evidence="1">
    <location>
        <position position="130"/>
    </location>
</feature>
<protein>
    <submittedName>
        <fullName evidence="1">Uncharacterized protein</fullName>
    </submittedName>
</protein>
<evidence type="ECO:0000313" key="2">
    <source>
        <dbReference type="Proteomes" id="UP001219525"/>
    </source>
</evidence>
<reference evidence="1" key="1">
    <citation type="submission" date="2023-03" db="EMBL/GenBank/DDBJ databases">
        <title>Massive genome expansion in bonnet fungi (Mycena s.s.) driven by repeated elements and novel gene families across ecological guilds.</title>
        <authorList>
            <consortium name="Lawrence Berkeley National Laboratory"/>
            <person name="Harder C.B."/>
            <person name="Miyauchi S."/>
            <person name="Viragh M."/>
            <person name="Kuo A."/>
            <person name="Thoen E."/>
            <person name="Andreopoulos B."/>
            <person name="Lu D."/>
            <person name="Skrede I."/>
            <person name="Drula E."/>
            <person name="Henrissat B."/>
            <person name="Morin E."/>
            <person name="Kohler A."/>
            <person name="Barry K."/>
            <person name="LaButti K."/>
            <person name="Morin E."/>
            <person name="Salamov A."/>
            <person name="Lipzen A."/>
            <person name="Mereny Z."/>
            <person name="Hegedus B."/>
            <person name="Baldrian P."/>
            <person name="Stursova M."/>
            <person name="Weitz H."/>
            <person name="Taylor A."/>
            <person name="Grigoriev I.V."/>
            <person name="Nagy L.G."/>
            <person name="Martin F."/>
            <person name="Kauserud H."/>
        </authorList>
    </citation>
    <scope>NUCLEOTIDE SEQUENCE</scope>
    <source>
        <strain evidence="1">9144</strain>
    </source>
</reference>
<evidence type="ECO:0000313" key="1">
    <source>
        <dbReference type="EMBL" id="KAJ7200006.1"/>
    </source>
</evidence>
<organism evidence="1 2">
    <name type="scientific">Mycena pura</name>
    <dbReference type="NCBI Taxonomy" id="153505"/>
    <lineage>
        <taxon>Eukaryota</taxon>
        <taxon>Fungi</taxon>
        <taxon>Dikarya</taxon>
        <taxon>Basidiomycota</taxon>
        <taxon>Agaricomycotina</taxon>
        <taxon>Agaricomycetes</taxon>
        <taxon>Agaricomycetidae</taxon>
        <taxon>Agaricales</taxon>
        <taxon>Marasmiineae</taxon>
        <taxon>Mycenaceae</taxon>
        <taxon>Mycena</taxon>
    </lineage>
</organism>
<dbReference type="EMBL" id="JARJCW010000065">
    <property type="protein sequence ID" value="KAJ7200006.1"/>
    <property type="molecule type" value="Genomic_DNA"/>
</dbReference>
<keyword evidence="2" id="KW-1185">Reference proteome</keyword>